<dbReference type="Pfam" id="PF00096">
    <property type="entry name" value="zf-C2H2"/>
    <property type="match status" value="2"/>
</dbReference>
<dbReference type="FunFam" id="3.30.160.60:FF:000446">
    <property type="entry name" value="Zinc finger protein"/>
    <property type="match status" value="1"/>
</dbReference>
<proteinExistence type="predicted"/>
<organism evidence="10 11">
    <name type="scientific">Penicillium ucsense</name>
    <dbReference type="NCBI Taxonomy" id="2839758"/>
    <lineage>
        <taxon>Eukaryota</taxon>
        <taxon>Fungi</taxon>
        <taxon>Dikarya</taxon>
        <taxon>Ascomycota</taxon>
        <taxon>Pezizomycotina</taxon>
        <taxon>Eurotiomycetes</taxon>
        <taxon>Eurotiomycetidae</taxon>
        <taxon>Eurotiales</taxon>
        <taxon>Aspergillaceae</taxon>
        <taxon>Penicillium</taxon>
    </lineage>
</organism>
<dbReference type="OrthoDB" id="10018191at2759"/>
<evidence type="ECO:0000256" key="6">
    <source>
        <dbReference type="ARBA" id="ARBA00023242"/>
    </source>
</evidence>
<comment type="caution">
    <text evidence="10">The sequence shown here is derived from an EMBL/GenBank/DDBJ whole genome shotgun (WGS) entry which is preliminary data.</text>
</comment>
<dbReference type="InterPro" id="IPR036236">
    <property type="entry name" value="Znf_C2H2_sf"/>
</dbReference>
<dbReference type="PROSITE" id="PS50157">
    <property type="entry name" value="ZINC_FINGER_C2H2_2"/>
    <property type="match status" value="2"/>
</dbReference>
<dbReference type="PANTHER" id="PTHR40626">
    <property type="entry name" value="MIP31509P"/>
    <property type="match status" value="1"/>
</dbReference>
<dbReference type="GO" id="GO:0000981">
    <property type="term" value="F:DNA-binding transcription factor activity, RNA polymerase II-specific"/>
    <property type="evidence" value="ECO:0007669"/>
    <property type="project" value="InterPro"/>
</dbReference>
<feature type="region of interest" description="Disordered" evidence="8">
    <location>
        <begin position="68"/>
        <end position="107"/>
    </location>
</feature>
<dbReference type="SUPFAM" id="SSF57667">
    <property type="entry name" value="beta-beta-alpha zinc fingers"/>
    <property type="match status" value="1"/>
</dbReference>
<dbReference type="Pfam" id="PF04082">
    <property type="entry name" value="Fungal_trans"/>
    <property type="match status" value="1"/>
</dbReference>
<keyword evidence="6" id="KW-0539">Nucleus</keyword>
<dbReference type="Gene3D" id="3.30.160.60">
    <property type="entry name" value="Classic Zinc Finger"/>
    <property type="match status" value="2"/>
</dbReference>
<keyword evidence="11" id="KW-1185">Reference proteome</keyword>
<comment type="subcellular location">
    <subcellularLocation>
        <location evidence="1">Nucleus</location>
    </subcellularLocation>
</comment>
<feature type="compositionally biased region" description="Polar residues" evidence="8">
    <location>
        <begin position="81"/>
        <end position="102"/>
    </location>
</feature>
<evidence type="ECO:0000256" key="7">
    <source>
        <dbReference type="PROSITE-ProRule" id="PRU00042"/>
    </source>
</evidence>
<dbReference type="InterPro" id="IPR013087">
    <property type="entry name" value="Znf_C2H2_type"/>
</dbReference>
<dbReference type="PANTHER" id="PTHR40626:SF7">
    <property type="entry name" value="TRANSCRIPTION FACTOR, PUTATIVE (AFU_ORTHOLOGUE AFUA_1G04110)-RELATED"/>
    <property type="match status" value="1"/>
</dbReference>
<dbReference type="AlphaFoldDB" id="A0A8J8WDD1"/>
<dbReference type="EMBL" id="WIWV01000002">
    <property type="protein sequence ID" value="KAF7719928.1"/>
    <property type="molecule type" value="Genomic_DNA"/>
</dbReference>
<evidence type="ECO:0000256" key="5">
    <source>
        <dbReference type="ARBA" id="ARBA00022833"/>
    </source>
</evidence>
<evidence type="ECO:0000313" key="10">
    <source>
        <dbReference type="EMBL" id="KAF7719928.1"/>
    </source>
</evidence>
<dbReference type="GO" id="GO:0000978">
    <property type="term" value="F:RNA polymerase II cis-regulatory region sequence-specific DNA binding"/>
    <property type="evidence" value="ECO:0007669"/>
    <property type="project" value="InterPro"/>
</dbReference>
<evidence type="ECO:0000256" key="1">
    <source>
        <dbReference type="ARBA" id="ARBA00004123"/>
    </source>
</evidence>
<keyword evidence="5" id="KW-0862">Zinc</keyword>
<dbReference type="InterPro" id="IPR007219">
    <property type="entry name" value="XnlR_reg_dom"/>
</dbReference>
<keyword evidence="4 7" id="KW-0863">Zinc-finger</keyword>
<evidence type="ECO:0000313" key="11">
    <source>
        <dbReference type="Proteomes" id="UP000631181"/>
    </source>
</evidence>
<evidence type="ECO:0000256" key="8">
    <source>
        <dbReference type="SAM" id="MobiDB-lite"/>
    </source>
</evidence>
<dbReference type="GO" id="GO:0000785">
    <property type="term" value="C:chromatin"/>
    <property type="evidence" value="ECO:0007669"/>
    <property type="project" value="TreeGrafter"/>
</dbReference>
<dbReference type="Proteomes" id="UP000631181">
    <property type="component" value="Unassembled WGS sequence"/>
</dbReference>
<evidence type="ECO:0000256" key="3">
    <source>
        <dbReference type="ARBA" id="ARBA00022737"/>
    </source>
</evidence>
<feature type="domain" description="C2H2-type" evidence="9">
    <location>
        <begin position="32"/>
        <end position="59"/>
    </location>
</feature>
<dbReference type="SMART" id="SM00355">
    <property type="entry name" value="ZnF_C2H2"/>
    <property type="match status" value="2"/>
</dbReference>
<reference evidence="10" key="1">
    <citation type="journal article" date="2020" name="Front. Microbiol.">
        <title>Gene regulatory networks of Penicillium echinulatum 2HH and Penicillium oxalicum 114-2 inferred by a computational biology approach.</title>
        <authorList>
            <person name="Lenz A.R."/>
            <person name="Galan-Vasquez E."/>
            <person name="Balbinot E."/>
            <person name="De Abreu F.P."/>
            <person name="De Oliveira N.S."/>
            <person name="Da Rosa L.O."/>
            <person name="De Avila E Silva S."/>
            <person name="Camassola M."/>
            <person name="Dillon A.J.P."/>
            <person name="Perez-Rueda E."/>
        </authorList>
    </citation>
    <scope>NUCLEOTIDE SEQUENCE</scope>
    <source>
        <strain evidence="10">S1M29</strain>
    </source>
</reference>
<accession>A0A8J8WDD1</accession>
<sequence length="851" mass="94166">MAHFVCNDCGKSYGKSEHFKRHQRSHTNERPYPCLVCHKRYSRSDVLSRHMRGHIRPSDDVSVLAAQNDSARGSVQPAGFSVSTPQQSHGPEHQTSLRSNVGSDAGQARVSNIATPQSEAAPPGVLPLSFGYLTKASVHQSPEPNVNSHMTEHEQSYYGWNASASSTTDPTIQCNGSPGGRGAAAMLEHWLQSPTEGGISQGTPDTLHERGPFAASRISGGNANLASNNVSRGHTRIPSERFEKVQRCWLAPPNRTGRLMNRLWYDVVSSETDNLLSENAVYLVSGASLSQGSRRGIDEACRDRLRSLFDQVFVGSQTQSQFQTIKSSLAPDSSFPTLNQFPQADFLDLALDLYFRTCHPLLPFVHLPTFSAKSTRAPLLWVMCLIGMMVMGSDGAASFVSRNFHFTLDKIMIDLAQCTTGTENPAAAISTFATAILFLNLAVLTEERAHLEQCQMLYVNLMSITQRHGLFAAIEGQLLEKSLYDMLPDLDMRWKAWSRIETTKRIIIGLILVESWHSALLSTSPVIVPDSIQIHLPCDESLFIAPTSQEWNQLTQDGKHSMMPAMLAPSDNIKVPSLEGHMHEFCIQTVLAIVQIRQSEAYHRLLSNRASDPLAPCNTYAMDGRARCLSSLQAQIATCYGEAMDRMNPNTIVMWHHMCMMLTADIQVFEFAAGRAGPGPAREALDDIAKWSRTAAARRACLHAAQIYKVMLNRKGSELPNYHSVFSLFLAGLILGLYTFMVPIAEGHSSDATAIELMSDIDWQKVDREGFTSFLDPPEIQPGSPARYLVVDFIRNGGTMYMHGVPIQAGYQPARQIFLDYANILRQSGKWGVKKLSYVLQIMSDVLMDAE</sequence>
<evidence type="ECO:0000256" key="4">
    <source>
        <dbReference type="ARBA" id="ARBA00022771"/>
    </source>
</evidence>
<dbReference type="GO" id="GO:0008270">
    <property type="term" value="F:zinc ion binding"/>
    <property type="evidence" value="ECO:0007669"/>
    <property type="project" value="UniProtKB-KW"/>
</dbReference>
<gene>
    <name evidence="10" type="ORF">PECM_003238</name>
</gene>
<keyword evidence="2" id="KW-0479">Metal-binding</keyword>
<evidence type="ECO:0000259" key="9">
    <source>
        <dbReference type="PROSITE" id="PS50157"/>
    </source>
</evidence>
<feature type="domain" description="C2H2-type" evidence="9">
    <location>
        <begin position="4"/>
        <end position="31"/>
    </location>
</feature>
<dbReference type="GO" id="GO:0006351">
    <property type="term" value="P:DNA-templated transcription"/>
    <property type="evidence" value="ECO:0007669"/>
    <property type="project" value="InterPro"/>
</dbReference>
<protein>
    <submittedName>
        <fullName evidence="10">Zinc finger C2H2 type domain-containing protein</fullName>
    </submittedName>
</protein>
<evidence type="ECO:0000256" key="2">
    <source>
        <dbReference type="ARBA" id="ARBA00022723"/>
    </source>
</evidence>
<dbReference type="FunFam" id="3.30.160.60:FF:000100">
    <property type="entry name" value="Zinc finger 45-like"/>
    <property type="match status" value="1"/>
</dbReference>
<dbReference type="PROSITE" id="PS00028">
    <property type="entry name" value="ZINC_FINGER_C2H2_1"/>
    <property type="match status" value="2"/>
</dbReference>
<name>A0A8J8WDD1_9EURO</name>
<dbReference type="InterPro" id="IPR051059">
    <property type="entry name" value="VerF-like"/>
</dbReference>
<keyword evidence="3" id="KW-0677">Repeat</keyword>
<dbReference type="GO" id="GO:0005634">
    <property type="term" value="C:nucleus"/>
    <property type="evidence" value="ECO:0007669"/>
    <property type="project" value="UniProtKB-SubCell"/>
</dbReference>
<dbReference type="CDD" id="cd12148">
    <property type="entry name" value="fungal_TF_MHR"/>
    <property type="match status" value="1"/>
</dbReference>